<comment type="cofactor">
    <cofactor evidence="1 9">
        <name>FAD</name>
        <dbReference type="ChEBI" id="CHEBI:57692"/>
    </cofactor>
</comment>
<keyword evidence="5 9" id="KW-0274">FAD</keyword>
<keyword evidence="11" id="KW-1185">Reference proteome</keyword>
<dbReference type="SUPFAM" id="SSF51730">
    <property type="entry name" value="FAD-linked oxidoreductase"/>
    <property type="match status" value="1"/>
</dbReference>
<evidence type="ECO:0000313" key="10">
    <source>
        <dbReference type="EMBL" id="MEK0085579.1"/>
    </source>
</evidence>
<evidence type="ECO:0000256" key="8">
    <source>
        <dbReference type="ARBA" id="ARBA00048628"/>
    </source>
</evidence>
<evidence type="ECO:0000256" key="7">
    <source>
        <dbReference type="ARBA" id="ARBA00034478"/>
    </source>
</evidence>
<reference evidence="10 11" key="1">
    <citation type="submission" date="2024-01" db="EMBL/GenBank/DDBJ databases">
        <title>Multi-omics insights into the function and evolution of sodium benzoate biodegradation pathways in Benzoatithermus flavus gen. nov., sp. nov. from hot spring.</title>
        <authorList>
            <person name="Hu C.-J."/>
            <person name="Li W.-J."/>
        </authorList>
    </citation>
    <scope>NUCLEOTIDE SEQUENCE [LARGE SCALE GENOMIC DNA]</scope>
    <source>
        <strain evidence="10 11">SYSU G07066</strain>
    </source>
</reference>
<evidence type="ECO:0000313" key="11">
    <source>
        <dbReference type="Proteomes" id="UP001375743"/>
    </source>
</evidence>
<evidence type="ECO:0000256" key="3">
    <source>
        <dbReference type="ARBA" id="ARBA00006743"/>
    </source>
</evidence>
<dbReference type="PANTHER" id="PTHR45754:SF3">
    <property type="entry name" value="METHYLENETETRAHYDROFOLATE REDUCTASE (NADPH)"/>
    <property type="match status" value="1"/>
</dbReference>
<dbReference type="GO" id="GO:0004489">
    <property type="term" value="F:methylenetetrahydrofolate reductase [NAD(P)H] activity"/>
    <property type="evidence" value="ECO:0007669"/>
    <property type="project" value="UniProtKB-EC"/>
</dbReference>
<dbReference type="CDD" id="cd00537">
    <property type="entry name" value="MTHFR"/>
    <property type="match status" value="1"/>
</dbReference>
<comment type="caution">
    <text evidence="10">The sequence shown here is derived from an EMBL/GenBank/DDBJ whole genome shotgun (WGS) entry which is preliminary data.</text>
</comment>
<protein>
    <recommendedName>
        <fullName evidence="9">Methylenetetrahydrofolate reductase</fullName>
    </recommendedName>
</protein>
<dbReference type="RefSeq" id="WP_418161429.1">
    <property type="nucleotide sequence ID" value="NZ_JBBLZC010000030.1"/>
</dbReference>
<dbReference type="InterPro" id="IPR003171">
    <property type="entry name" value="Mehydrof_redctse-like"/>
</dbReference>
<dbReference type="InterPro" id="IPR029041">
    <property type="entry name" value="FAD-linked_oxidoreductase-like"/>
</dbReference>
<evidence type="ECO:0000256" key="5">
    <source>
        <dbReference type="ARBA" id="ARBA00022827"/>
    </source>
</evidence>
<dbReference type="Gene3D" id="3.20.20.220">
    <property type="match status" value="1"/>
</dbReference>
<keyword evidence="10" id="KW-0808">Transferase</keyword>
<dbReference type="PANTHER" id="PTHR45754">
    <property type="entry name" value="METHYLENETETRAHYDROFOLATE REDUCTASE"/>
    <property type="match status" value="1"/>
</dbReference>
<accession>A0ABU8XXB2</accession>
<proteinExistence type="inferred from homology"/>
<comment type="similarity">
    <text evidence="3 9">Belongs to the methylenetetrahydrofolate reductase family.</text>
</comment>
<evidence type="ECO:0000256" key="4">
    <source>
        <dbReference type="ARBA" id="ARBA00022630"/>
    </source>
</evidence>
<dbReference type="Proteomes" id="UP001375743">
    <property type="component" value="Unassembled WGS sequence"/>
</dbReference>
<keyword evidence="6 9" id="KW-0560">Oxidoreductase</keyword>
<dbReference type="GO" id="GO:0016740">
    <property type="term" value="F:transferase activity"/>
    <property type="evidence" value="ECO:0007669"/>
    <property type="project" value="UniProtKB-KW"/>
</dbReference>
<keyword evidence="4 9" id="KW-0285">Flavoprotein</keyword>
<evidence type="ECO:0000256" key="6">
    <source>
        <dbReference type="ARBA" id="ARBA00023002"/>
    </source>
</evidence>
<dbReference type="EMBL" id="JBBLZC010000030">
    <property type="protein sequence ID" value="MEK0085579.1"/>
    <property type="molecule type" value="Genomic_DNA"/>
</dbReference>
<evidence type="ECO:0000256" key="9">
    <source>
        <dbReference type="RuleBase" id="RU003862"/>
    </source>
</evidence>
<comment type="catalytic activity">
    <reaction evidence="8">
        <text>(6S)-5-methyl-5,6,7,8-tetrahydrofolate + NAD(+) = (6R)-5,10-methylene-5,6,7,8-tetrahydrofolate + NADH + H(+)</text>
        <dbReference type="Rhea" id="RHEA:19821"/>
        <dbReference type="ChEBI" id="CHEBI:15378"/>
        <dbReference type="ChEBI" id="CHEBI:15636"/>
        <dbReference type="ChEBI" id="CHEBI:18608"/>
        <dbReference type="ChEBI" id="CHEBI:57540"/>
        <dbReference type="ChEBI" id="CHEBI:57945"/>
        <dbReference type="EC" id="1.5.1.54"/>
    </reaction>
    <physiologicalReaction direction="right-to-left" evidence="8">
        <dbReference type="Rhea" id="RHEA:19823"/>
    </physiologicalReaction>
</comment>
<name>A0ABU8XXB2_9PROT</name>
<comment type="pathway">
    <text evidence="2 9">One-carbon metabolism; tetrahydrofolate interconversion.</text>
</comment>
<evidence type="ECO:0000256" key="2">
    <source>
        <dbReference type="ARBA" id="ARBA00004777"/>
    </source>
</evidence>
<dbReference type="Pfam" id="PF02219">
    <property type="entry name" value="MTHFR"/>
    <property type="match status" value="1"/>
</dbReference>
<comment type="pathway">
    <text evidence="7">Amino-acid biosynthesis; L-methionine biosynthesis via de novo pathway.</text>
</comment>
<evidence type="ECO:0000256" key="1">
    <source>
        <dbReference type="ARBA" id="ARBA00001974"/>
    </source>
</evidence>
<sequence length="307" mass="32991">MISAACSGGTARTMAWLDEPLPSVELSIEVFPPKGPEAATRLWSNLGLFAAACPRFISVTCGAGGSGEEGTFPLAVAIQNHFGVPVAAHLTCAYSSRTEIDALARRYWEQGIRRVVALRGDPPKGAARYEPRPDGYAYAADLVRGLKAVADFDISVGCYPEIHPEALSAEADLENVRRKVEAGANRLITQYCFDTDRILRFRDRLVAAGIEVEFVPGIMPIHSFSQVRRFSLACGAGIPAWLERLFDGIEEGSPLHGMIAASVAAEQCRRLASEGLTRMHVYALNRAELPLAIRQLLGTGPAVAAAA</sequence>
<gene>
    <name evidence="10" type="ORF">U1T56_20695</name>
</gene>
<organism evidence="10 11">
    <name type="scientific">Benzoatithermus flavus</name>
    <dbReference type="NCBI Taxonomy" id="3108223"/>
    <lineage>
        <taxon>Bacteria</taxon>
        <taxon>Pseudomonadati</taxon>
        <taxon>Pseudomonadota</taxon>
        <taxon>Alphaproteobacteria</taxon>
        <taxon>Geminicoccales</taxon>
        <taxon>Geminicoccaceae</taxon>
        <taxon>Benzoatithermus</taxon>
    </lineage>
</organism>